<dbReference type="GO" id="GO:0000271">
    <property type="term" value="P:polysaccharide biosynthetic process"/>
    <property type="evidence" value="ECO:0007669"/>
    <property type="project" value="TreeGrafter"/>
</dbReference>
<dbReference type="NCBIfam" id="TIGR01221">
    <property type="entry name" value="rmlC"/>
    <property type="match status" value="1"/>
</dbReference>
<evidence type="ECO:0000256" key="2">
    <source>
        <dbReference type="ARBA" id="ARBA00001997"/>
    </source>
</evidence>
<dbReference type="InterPro" id="IPR014710">
    <property type="entry name" value="RmlC-like_jellyroll"/>
</dbReference>
<proteinExistence type="inferred from homology"/>
<evidence type="ECO:0000256" key="6">
    <source>
        <dbReference type="PIRSR" id="PIRSR600888-3"/>
    </source>
</evidence>
<dbReference type="InterPro" id="IPR000888">
    <property type="entry name" value="RmlC-like"/>
</dbReference>
<comment type="function">
    <text evidence="2 7">Catalyzes the epimerization of the C3' and C5'positions of dTDP-6-deoxy-D-xylo-4-hexulose, forming dTDP-6-deoxy-L-lyxo-4-hexulose.</text>
</comment>
<evidence type="ECO:0000256" key="3">
    <source>
        <dbReference type="ARBA" id="ARBA00012098"/>
    </source>
</evidence>
<dbReference type="Pfam" id="PF00908">
    <property type="entry name" value="dTDP_sugar_isom"/>
    <property type="match status" value="1"/>
</dbReference>
<dbReference type="CDD" id="cd00438">
    <property type="entry name" value="cupin_RmlC"/>
    <property type="match status" value="1"/>
</dbReference>
<feature type="site" description="Participates in a stacking interaction with the thymidine ring of dTDP-4-oxo-6-deoxyglucose" evidence="6">
    <location>
        <position position="175"/>
    </location>
</feature>
<feature type="active site" description="Proton acceptor" evidence="5">
    <location>
        <position position="100"/>
    </location>
</feature>
<dbReference type="GO" id="GO:0008830">
    <property type="term" value="F:dTDP-4-dehydrorhamnose 3,5-epimerase activity"/>
    <property type="evidence" value="ECO:0007669"/>
    <property type="project" value="UniProtKB-UniRule"/>
</dbReference>
<evidence type="ECO:0000256" key="1">
    <source>
        <dbReference type="ARBA" id="ARBA00001298"/>
    </source>
</evidence>
<accession>M1YJW3</accession>
<dbReference type="InterPro" id="IPR011051">
    <property type="entry name" value="RmlC_Cupin_sf"/>
</dbReference>
<evidence type="ECO:0000313" key="8">
    <source>
        <dbReference type="EMBL" id="CCQ90769.1"/>
    </source>
</evidence>
<dbReference type="FunCoup" id="M1YJW3">
    <property type="interactions" value="301"/>
</dbReference>
<dbReference type="InParanoid" id="M1YJW3"/>
<organism evidence="8 9">
    <name type="scientific">Nitrospina gracilis (strain 3/211)</name>
    <dbReference type="NCBI Taxonomy" id="1266370"/>
    <lineage>
        <taxon>Bacteria</taxon>
        <taxon>Pseudomonadati</taxon>
        <taxon>Nitrospinota/Tectimicrobiota group</taxon>
        <taxon>Nitrospinota</taxon>
        <taxon>Nitrospinia</taxon>
        <taxon>Nitrospinales</taxon>
        <taxon>Nitrospinaceae</taxon>
        <taxon>Nitrospina</taxon>
    </lineage>
</organism>
<comment type="pathway">
    <text evidence="7">Carbohydrate biosynthesis; dTDP-L-rhamnose biosynthesis.</text>
</comment>
<keyword evidence="7 8" id="KW-0413">Isomerase</keyword>
<comment type="catalytic activity">
    <reaction evidence="1 7">
        <text>dTDP-4-dehydro-6-deoxy-alpha-D-glucose = dTDP-4-dehydro-beta-L-rhamnose</text>
        <dbReference type="Rhea" id="RHEA:16969"/>
        <dbReference type="ChEBI" id="CHEBI:57649"/>
        <dbReference type="ChEBI" id="CHEBI:62830"/>
        <dbReference type="EC" id="5.1.3.13"/>
    </reaction>
</comment>
<evidence type="ECO:0000256" key="7">
    <source>
        <dbReference type="RuleBase" id="RU364069"/>
    </source>
</evidence>
<dbReference type="HOGENOM" id="CLU_090940_1_1_0"/>
<comment type="caution">
    <text evidence="8">The sequence shown here is derived from an EMBL/GenBank/DDBJ whole genome shotgun (WGS) entry which is preliminary data.</text>
</comment>
<reference evidence="8 9" key="1">
    <citation type="journal article" date="2013" name="Front. Microbiol.">
        <title>The genome of Nitrospina gracilis illuminates the metabolism and evolution of the major marine nitrite oxidizer.</title>
        <authorList>
            <person name="Luecker S."/>
            <person name="Nowka B."/>
            <person name="Rattei T."/>
            <person name="Spieck E."/>
            <person name="and Daims H."/>
        </authorList>
    </citation>
    <scope>NUCLEOTIDE SEQUENCE [LARGE SCALE GENOMIC DNA]</scope>
    <source>
        <strain evidence="8 9">3/211</strain>
    </source>
</reference>
<dbReference type="GO" id="GO:0019305">
    <property type="term" value="P:dTDP-rhamnose biosynthetic process"/>
    <property type="evidence" value="ECO:0007669"/>
    <property type="project" value="UniProtKB-UniRule"/>
</dbReference>
<evidence type="ECO:0000313" key="9">
    <source>
        <dbReference type="Proteomes" id="UP000011704"/>
    </source>
</evidence>
<dbReference type="EC" id="5.1.3.13" evidence="3 7"/>
<dbReference type="Gene3D" id="2.60.120.10">
    <property type="entry name" value="Jelly Rolls"/>
    <property type="match status" value="1"/>
</dbReference>
<gene>
    <name evidence="8" type="primary">rmlC</name>
    <name evidence="8" type="ORF">NITGR_380010</name>
</gene>
<evidence type="ECO:0000256" key="5">
    <source>
        <dbReference type="PIRSR" id="PIRSR600888-1"/>
    </source>
</evidence>
<dbReference type="PANTHER" id="PTHR21047:SF2">
    <property type="entry name" value="THYMIDINE DIPHOSPHO-4-KETO-RHAMNOSE 3,5-EPIMERASE"/>
    <property type="match status" value="1"/>
</dbReference>
<dbReference type="AlphaFoldDB" id="M1YJW3"/>
<dbReference type="UniPathway" id="UPA00124"/>
<evidence type="ECO:0000256" key="4">
    <source>
        <dbReference type="ARBA" id="ARBA00019595"/>
    </source>
</evidence>
<dbReference type="STRING" id="1266370.NITGR_380010"/>
<sequence>MDPVPTGALPGWSTGLVESASPLGYNSATCTWQVAEGRFMKFIPTELDGVLLIEPVVHEDSRGFFVETYVRSQFKRHGIDVEFVQDNHAKSTQGVLRGMHYQVRHGQAKLVRVVQGEVYDVAVDVRPDSPSYGLWVGRTLSADNRRQLFLPPGFAHGYCVLSKTAEVVYKCSEYYHPEDEGGLIWNDPEVGIDWPVQNPVLSEKDRRHPRLKDILSPEVKG</sequence>
<comment type="similarity">
    <text evidence="7">Belongs to the dTDP-4-dehydrorhamnose 3,5-epimerase family.</text>
</comment>
<keyword evidence="9" id="KW-1185">Reference proteome</keyword>
<dbReference type="GO" id="GO:0005829">
    <property type="term" value="C:cytosol"/>
    <property type="evidence" value="ECO:0007669"/>
    <property type="project" value="TreeGrafter"/>
</dbReference>
<dbReference type="SUPFAM" id="SSF51182">
    <property type="entry name" value="RmlC-like cupins"/>
    <property type="match status" value="1"/>
</dbReference>
<dbReference type="EMBL" id="CAQJ01000042">
    <property type="protein sequence ID" value="CCQ90769.1"/>
    <property type="molecule type" value="Genomic_DNA"/>
</dbReference>
<name>M1YJW3_NITG3</name>
<dbReference type="Proteomes" id="UP000011704">
    <property type="component" value="Unassembled WGS sequence"/>
</dbReference>
<feature type="active site" description="Proton donor" evidence="5">
    <location>
        <position position="169"/>
    </location>
</feature>
<protein>
    <recommendedName>
        <fullName evidence="4 7">dTDP-4-dehydrorhamnose 3,5-epimerase</fullName>
        <ecNumber evidence="3 7">5.1.3.13</ecNumber>
    </recommendedName>
    <alternativeName>
        <fullName evidence="7">Thymidine diphospho-4-keto-rhamnose 3,5-epimerase</fullName>
    </alternativeName>
</protein>
<comment type="subunit">
    <text evidence="7">Homodimer.</text>
</comment>
<dbReference type="PANTHER" id="PTHR21047">
    <property type="entry name" value="DTDP-6-DEOXY-D-GLUCOSE-3,5 EPIMERASE"/>
    <property type="match status" value="1"/>
</dbReference>